<dbReference type="Proteomes" id="UP000004221">
    <property type="component" value="Unassembled WGS sequence"/>
</dbReference>
<evidence type="ECO:0000256" key="1">
    <source>
        <dbReference type="SAM" id="Phobius"/>
    </source>
</evidence>
<dbReference type="Gene3D" id="3.60.40.10">
    <property type="entry name" value="PPM-type phosphatase domain"/>
    <property type="match status" value="1"/>
</dbReference>
<organism evidence="3 4">
    <name type="scientific">Nitrolancea hollandica Lb</name>
    <dbReference type="NCBI Taxonomy" id="1129897"/>
    <lineage>
        <taxon>Bacteria</taxon>
        <taxon>Pseudomonadati</taxon>
        <taxon>Thermomicrobiota</taxon>
        <taxon>Thermomicrobia</taxon>
        <taxon>Sphaerobacterales</taxon>
        <taxon>Sphaerobacterineae</taxon>
        <taxon>Sphaerobacteraceae</taxon>
        <taxon>Nitrolancea</taxon>
    </lineage>
</organism>
<dbReference type="GO" id="GO:0004722">
    <property type="term" value="F:protein serine/threonine phosphatase activity"/>
    <property type="evidence" value="ECO:0007669"/>
    <property type="project" value="InterPro"/>
</dbReference>
<dbReference type="Pfam" id="PF00481">
    <property type="entry name" value="PP2C"/>
    <property type="match status" value="2"/>
</dbReference>
<accession>I4EN72</accession>
<keyword evidence="4" id="KW-1185">Reference proteome</keyword>
<dbReference type="SUPFAM" id="SSF81606">
    <property type="entry name" value="PP2C-like"/>
    <property type="match status" value="1"/>
</dbReference>
<dbReference type="SMART" id="SM00331">
    <property type="entry name" value="PP2C_SIG"/>
    <property type="match status" value="1"/>
</dbReference>
<dbReference type="AlphaFoldDB" id="I4EN72"/>
<dbReference type="EMBL" id="CAGS01000711">
    <property type="protein sequence ID" value="CCF86135.1"/>
    <property type="molecule type" value="Genomic_DNA"/>
</dbReference>
<reference evidence="3 4" key="1">
    <citation type="journal article" date="2012" name="ISME J.">
        <title>Nitrification expanded: discovery, physiology and genomics of a nitrite-oxidizing bacterium from the phylum Chloroflexi.</title>
        <authorList>
            <person name="Sorokin D.Y."/>
            <person name="Lucker S."/>
            <person name="Vejmelkova D."/>
            <person name="Kostrikina N.A."/>
            <person name="Kleerebezem R."/>
            <person name="Rijpstra W.I."/>
            <person name="Damste J.S."/>
            <person name="Le Paslier D."/>
            <person name="Muyzer G."/>
            <person name="Wagner M."/>
            <person name="van Loosdrecht M.C."/>
            <person name="Daims H."/>
        </authorList>
    </citation>
    <scope>NUCLEOTIDE SEQUENCE [LARGE SCALE GENOMIC DNA]</scope>
    <source>
        <strain evidence="4">none</strain>
    </source>
</reference>
<evidence type="ECO:0000259" key="2">
    <source>
        <dbReference type="PROSITE" id="PS51746"/>
    </source>
</evidence>
<evidence type="ECO:0000313" key="4">
    <source>
        <dbReference type="Proteomes" id="UP000004221"/>
    </source>
</evidence>
<dbReference type="PROSITE" id="PS51746">
    <property type="entry name" value="PPM_2"/>
    <property type="match status" value="1"/>
</dbReference>
<name>I4EN72_9BACT</name>
<dbReference type="NCBIfam" id="NF033484">
    <property type="entry name" value="Stp1_PP2C_phos"/>
    <property type="match status" value="1"/>
</dbReference>
<dbReference type="RefSeq" id="WP_008481777.1">
    <property type="nucleotide sequence ID" value="NZ_CAGS01000711.1"/>
</dbReference>
<feature type="domain" description="PPM-type phosphatase" evidence="2">
    <location>
        <begin position="7"/>
        <end position="249"/>
    </location>
</feature>
<keyword evidence="1" id="KW-1133">Transmembrane helix</keyword>
<feature type="transmembrane region" description="Helical" evidence="1">
    <location>
        <begin position="270"/>
        <end position="293"/>
    </location>
</feature>
<proteinExistence type="predicted"/>
<protein>
    <submittedName>
        <fullName evidence="3">Protein serine/threonine phosphatase</fullName>
    </submittedName>
</protein>
<keyword evidence="1" id="KW-0812">Transmembrane</keyword>
<dbReference type="CDD" id="cd00143">
    <property type="entry name" value="PP2Cc"/>
    <property type="match status" value="1"/>
</dbReference>
<dbReference type="SMART" id="SM00332">
    <property type="entry name" value="PP2Cc"/>
    <property type="match status" value="1"/>
</dbReference>
<sequence>MDDLRVSVGAATETGPVREQNEDAYFVAEMESDTSRDNGLLLAVADGMGGHQHGEVASQLAIETLREEYYKSEVGATEVPQRLKQAFRRANEQIYKSGTAGGEANMMGTTLVAAVIRGNDLTIANVGDSRAYLVRAKRATQVTRDHSLVAEQVATGAMTEDEARESQHRNIITRALGHRQRVDVDIFEIRLLADDRLVLTTDGLYDYVPEDSMVATVLKSYPEDAARELVSEAIANQSNDNATAVVAWAVPAGVSMEPEVEAPAEGGRGLLVPVLVGIALLVFIAIVAVILLMGTPG</sequence>
<dbReference type="InterPro" id="IPR036457">
    <property type="entry name" value="PPM-type-like_dom_sf"/>
</dbReference>
<dbReference type="InterPro" id="IPR001932">
    <property type="entry name" value="PPM-type_phosphatase-like_dom"/>
</dbReference>
<comment type="caution">
    <text evidence="3">The sequence shown here is derived from an EMBL/GenBank/DDBJ whole genome shotgun (WGS) entry which is preliminary data.</text>
</comment>
<dbReference type="InterPro" id="IPR015655">
    <property type="entry name" value="PP2C"/>
</dbReference>
<keyword evidence="1" id="KW-0472">Membrane</keyword>
<dbReference type="PANTHER" id="PTHR47992">
    <property type="entry name" value="PROTEIN PHOSPHATASE"/>
    <property type="match status" value="1"/>
</dbReference>
<gene>
    <name evidence="3" type="ORF">NITHO_760014</name>
</gene>
<evidence type="ECO:0000313" key="3">
    <source>
        <dbReference type="EMBL" id="CCF86135.1"/>
    </source>
</evidence>